<dbReference type="EnsemblPlants" id="ORGLA03G0215600.1">
    <property type="protein sequence ID" value="ORGLA03G0215600.1"/>
    <property type="gene ID" value="ORGLA03G0215600"/>
</dbReference>
<feature type="chain" id="PRO_5003649031" description="DUF834 domain-containing protein" evidence="2">
    <location>
        <begin position="21"/>
        <end position="118"/>
    </location>
</feature>
<feature type="compositionally biased region" description="Basic and acidic residues" evidence="1">
    <location>
        <begin position="25"/>
        <end position="35"/>
    </location>
</feature>
<keyword evidence="2" id="KW-0732">Signal</keyword>
<dbReference type="Gramene" id="ORGLA03G0215600.1">
    <property type="protein sequence ID" value="ORGLA03G0215600.1"/>
    <property type="gene ID" value="ORGLA03G0215600"/>
</dbReference>
<evidence type="ECO:0000313" key="4">
    <source>
        <dbReference type="Proteomes" id="UP000007306"/>
    </source>
</evidence>
<accession>I1PCR0</accession>
<feature type="region of interest" description="Disordered" evidence="1">
    <location>
        <begin position="25"/>
        <end position="82"/>
    </location>
</feature>
<proteinExistence type="predicted"/>
<keyword evidence="4" id="KW-1185">Reference proteome</keyword>
<evidence type="ECO:0000313" key="3">
    <source>
        <dbReference type="EnsemblPlants" id="ORGLA03G0215600.1"/>
    </source>
</evidence>
<reference evidence="3" key="1">
    <citation type="submission" date="2015-06" db="UniProtKB">
        <authorList>
            <consortium name="EnsemblPlants"/>
        </authorList>
    </citation>
    <scope>IDENTIFICATION</scope>
</reference>
<protein>
    <recommendedName>
        <fullName evidence="5">DUF834 domain-containing protein</fullName>
    </recommendedName>
</protein>
<evidence type="ECO:0008006" key="5">
    <source>
        <dbReference type="Google" id="ProtNLM"/>
    </source>
</evidence>
<dbReference type="Proteomes" id="UP000007306">
    <property type="component" value="Chromosome 3"/>
</dbReference>
<evidence type="ECO:0000256" key="2">
    <source>
        <dbReference type="SAM" id="SignalP"/>
    </source>
</evidence>
<feature type="signal peptide" evidence="2">
    <location>
        <begin position="1"/>
        <end position="20"/>
    </location>
</feature>
<sequence length="118" mass="13241">MGPLVSFLFFCFFFLRLFFSLPHSEPREERGEGKRGVGSPVAGRRRRRRRNVFPSGAHPEKRSASEGNKGGGRNGDGRSSTPAIKEVAVVVAMGWRRRGKQEKWNHLVEAKLMARGFG</sequence>
<evidence type="ECO:0000256" key="1">
    <source>
        <dbReference type="SAM" id="MobiDB-lite"/>
    </source>
</evidence>
<organism evidence="3 4">
    <name type="scientific">Oryza glaberrima</name>
    <name type="common">African rice</name>
    <dbReference type="NCBI Taxonomy" id="4538"/>
    <lineage>
        <taxon>Eukaryota</taxon>
        <taxon>Viridiplantae</taxon>
        <taxon>Streptophyta</taxon>
        <taxon>Embryophyta</taxon>
        <taxon>Tracheophyta</taxon>
        <taxon>Spermatophyta</taxon>
        <taxon>Magnoliopsida</taxon>
        <taxon>Liliopsida</taxon>
        <taxon>Poales</taxon>
        <taxon>Poaceae</taxon>
        <taxon>BOP clade</taxon>
        <taxon>Oryzoideae</taxon>
        <taxon>Oryzeae</taxon>
        <taxon>Oryzinae</taxon>
        <taxon>Oryza</taxon>
    </lineage>
</organism>
<dbReference type="AlphaFoldDB" id="I1PCR0"/>
<name>I1PCR0_ORYGL</name>
<dbReference type="HOGENOM" id="CLU_2076779_0_0_1"/>
<reference evidence="3 4" key="2">
    <citation type="submission" date="2018-04" db="EMBL/GenBank/DDBJ databases">
        <title>OglaRS2 (Oryza glaberrima Reference Sequence Version 2).</title>
        <authorList>
            <person name="Zhang J."/>
            <person name="Kudrna D."/>
            <person name="Lee S."/>
            <person name="Talag J."/>
            <person name="Rajasekar S."/>
            <person name="Wing R.A."/>
        </authorList>
    </citation>
    <scope>NUCLEOTIDE SEQUENCE [LARGE SCALE GENOMIC DNA]</scope>
    <source>
        <strain evidence="3 4">cv. IRGC 96717</strain>
    </source>
</reference>